<organism evidence="2 3">
    <name type="scientific">Sphaerisporangium melleum</name>
    <dbReference type="NCBI Taxonomy" id="321316"/>
    <lineage>
        <taxon>Bacteria</taxon>
        <taxon>Bacillati</taxon>
        <taxon>Actinomycetota</taxon>
        <taxon>Actinomycetes</taxon>
        <taxon>Streptosporangiales</taxon>
        <taxon>Streptosporangiaceae</taxon>
        <taxon>Sphaerisporangium</taxon>
    </lineage>
</organism>
<reference evidence="2" key="2">
    <citation type="submission" date="2020-09" db="EMBL/GenBank/DDBJ databases">
        <authorList>
            <person name="Sun Q."/>
            <person name="Ohkuma M."/>
        </authorList>
    </citation>
    <scope>NUCLEOTIDE SEQUENCE</scope>
    <source>
        <strain evidence="2">JCM 13064</strain>
    </source>
</reference>
<dbReference type="AlphaFoldDB" id="A0A917QPS2"/>
<name>A0A917QPS2_9ACTN</name>
<proteinExistence type="predicted"/>
<evidence type="ECO:0000256" key="1">
    <source>
        <dbReference type="SAM" id="MobiDB-lite"/>
    </source>
</evidence>
<feature type="compositionally biased region" description="Basic and acidic residues" evidence="1">
    <location>
        <begin position="1"/>
        <end position="12"/>
    </location>
</feature>
<sequence>MDDIRTEQRMEDPSAIEPDWDRDDDREPEPPEQDESPLDLVAARAVLAAFQEESCVLGHKGREALDLLPVALDEVEALRRELAYWRGLPMREEYAVTEDGKAPDAADTHIRYDAAEEAERHAGTAGHLWTRSLTEHPWVGLVNEPPF</sequence>
<comment type="caution">
    <text evidence="2">The sequence shown here is derived from an EMBL/GenBank/DDBJ whole genome shotgun (WGS) entry which is preliminary data.</text>
</comment>
<reference evidence="2" key="1">
    <citation type="journal article" date="2014" name="Int. J. Syst. Evol. Microbiol.">
        <title>Complete genome sequence of Corynebacterium casei LMG S-19264T (=DSM 44701T), isolated from a smear-ripened cheese.</title>
        <authorList>
            <consortium name="US DOE Joint Genome Institute (JGI-PGF)"/>
            <person name="Walter F."/>
            <person name="Albersmeier A."/>
            <person name="Kalinowski J."/>
            <person name="Ruckert C."/>
        </authorList>
    </citation>
    <scope>NUCLEOTIDE SEQUENCE</scope>
    <source>
        <strain evidence="2">JCM 13064</strain>
    </source>
</reference>
<accession>A0A917QPS2</accession>
<protein>
    <submittedName>
        <fullName evidence="2">Uncharacterized protein</fullName>
    </submittedName>
</protein>
<evidence type="ECO:0000313" key="3">
    <source>
        <dbReference type="Proteomes" id="UP000645217"/>
    </source>
</evidence>
<dbReference type="Proteomes" id="UP000645217">
    <property type="component" value="Unassembled WGS sequence"/>
</dbReference>
<evidence type="ECO:0000313" key="2">
    <source>
        <dbReference type="EMBL" id="GGK62117.1"/>
    </source>
</evidence>
<dbReference type="EMBL" id="BMNT01000001">
    <property type="protein sequence ID" value="GGK62117.1"/>
    <property type="molecule type" value="Genomic_DNA"/>
</dbReference>
<gene>
    <name evidence="2" type="ORF">GCM10007964_01610</name>
</gene>
<keyword evidence="3" id="KW-1185">Reference proteome</keyword>
<feature type="region of interest" description="Disordered" evidence="1">
    <location>
        <begin position="1"/>
        <end position="39"/>
    </location>
</feature>